<dbReference type="InterPro" id="IPR036113">
    <property type="entry name" value="Asp/Glu-ADT_sf_sub_c"/>
</dbReference>
<comment type="similarity">
    <text evidence="1">Belongs to the GatC family.</text>
</comment>
<evidence type="ECO:0000313" key="10">
    <source>
        <dbReference type="Proteomes" id="UP000030008"/>
    </source>
</evidence>
<dbReference type="NCBIfam" id="TIGR00135">
    <property type="entry name" value="gatC"/>
    <property type="match status" value="1"/>
</dbReference>
<dbReference type="Proteomes" id="UP001203972">
    <property type="component" value="Unassembled WGS sequence"/>
</dbReference>
<protein>
    <submittedName>
        <fullName evidence="7">Asp-tRNA(Asn)/Glu-tRNA(Gln) amidotransferase subunit GatC</fullName>
    </submittedName>
    <submittedName>
        <fullName evidence="6">Aspartyl-tRNA amidotransferase</fullName>
    </submittedName>
</protein>
<dbReference type="Pfam" id="PF02686">
    <property type="entry name" value="GatC"/>
    <property type="match status" value="1"/>
</dbReference>
<dbReference type="RefSeq" id="WP_002607587.1">
    <property type="nucleotide sequence ID" value="NZ_AP025565.1"/>
</dbReference>
<evidence type="ECO:0000313" key="9">
    <source>
        <dbReference type="EMBL" id="QJA04119.1"/>
    </source>
</evidence>
<comment type="catalytic activity">
    <reaction evidence="4">
        <text>L-aspartyl-tRNA(Asn) + L-glutamine + ATP + H2O = L-asparaginyl-tRNA(Asn) + L-glutamate + ADP + phosphate + 2 H(+)</text>
        <dbReference type="Rhea" id="RHEA:14513"/>
        <dbReference type="Rhea" id="RHEA-COMP:9674"/>
        <dbReference type="Rhea" id="RHEA-COMP:9677"/>
        <dbReference type="ChEBI" id="CHEBI:15377"/>
        <dbReference type="ChEBI" id="CHEBI:15378"/>
        <dbReference type="ChEBI" id="CHEBI:29985"/>
        <dbReference type="ChEBI" id="CHEBI:30616"/>
        <dbReference type="ChEBI" id="CHEBI:43474"/>
        <dbReference type="ChEBI" id="CHEBI:58359"/>
        <dbReference type="ChEBI" id="CHEBI:78515"/>
        <dbReference type="ChEBI" id="CHEBI:78516"/>
        <dbReference type="ChEBI" id="CHEBI:456216"/>
    </reaction>
</comment>
<keyword evidence="6" id="KW-0808">Transferase</keyword>
<dbReference type="EMBL" id="WWTN01000035">
    <property type="protein sequence ID" value="MZH57427.1"/>
    <property type="molecule type" value="Genomic_DNA"/>
</dbReference>
<dbReference type="Proteomes" id="UP000503330">
    <property type="component" value="Chromosome"/>
</dbReference>
<evidence type="ECO:0000256" key="4">
    <source>
        <dbReference type="ARBA" id="ARBA00047380"/>
    </source>
</evidence>
<sequence>MEEFSAEYFKKLAHDIMFDLNDEEVSELQEEFKVLLQQIELLDGIDTEGVEEMIYPFEAETTFLREDSVDNVISQEAALLNVKSAKAGHVHVPKVVK</sequence>
<gene>
    <name evidence="7" type="primary">gatC</name>
    <name evidence="6" type="ORF">CIAN88_15145</name>
    <name evidence="9" type="ORF">G4D54_17560</name>
    <name evidence="8" type="ORF">GT664_17145</name>
    <name evidence="7" type="ORF">MKC95_14265</name>
</gene>
<comment type="function">
    <text evidence="3">Allows the formation of correctly charged Asn-tRNA(Asn) or Gln-tRNA(Gln) through the transamidation of misacylated Asp-tRNA(Asn) or Glu-tRNA(Gln) in organisms which lack either or both of asparaginyl-tRNA or glutaminyl-tRNA synthetases. The reaction takes place in the presence of glutamine and ATP through an activated phospho-Asp-tRNA(Asn) or phospho-Glu-tRNA(Gln).</text>
</comment>
<dbReference type="EMBL" id="CP048838">
    <property type="protein sequence ID" value="QJA04119.1"/>
    <property type="molecule type" value="Genomic_DNA"/>
</dbReference>
<dbReference type="GO" id="GO:0016740">
    <property type="term" value="F:transferase activity"/>
    <property type="evidence" value="ECO:0007669"/>
    <property type="project" value="UniProtKB-KW"/>
</dbReference>
<dbReference type="SUPFAM" id="SSF141000">
    <property type="entry name" value="Glu-tRNAGln amidotransferase C subunit"/>
    <property type="match status" value="1"/>
</dbReference>
<dbReference type="Proteomes" id="UP000030008">
    <property type="component" value="Unassembled WGS sequence"/>
</dbReference>
<dbReference type="PANTHER" id="PTHR15004">
    <property type="entry name" value="GLUTAMYL-TRNA(GLN) AMIDOTRANSFERASE SUBUNIT C, MITOCHONDRIAL"/>
    <property type="match status" value="1"/>
</dbReference>
<dbReference type="PANTHER" id="PTHR15004:SF0">
    <property type="entry name" value="GLUTAMYL-TRNA(GLN) AMIDOTRANSFERASE SUBUNIT C, MITOCHONDRIAL"/>
    <property type="match status" value="1"/>
</dbReference>
<organism evidence="6 10">
    <name type="scientific">Clostridium innocuum</name>
    <dbReference type="NCBI Taxonomy" id="1522"/>
    <lineage>
        <taxon>Bacteria</taxon>
        <taxon>Bacillati</taxon>
        <taxon>Bacillota</taxon>
        <taxon>Clostridia</taxon>
        <taxon>Eubacteriales</taxon>
        <taxon>Clostridiaceae</taxon>
        <taxon>Clostridium</taxon>
    </lineage>
</organism>
<reference evidence="8" key="2">
    <citation type="journal article" date="2019" name="Nat. Med.">
        <title>A library of human gut bacterial isolates paired with longitudinal multiomics data enables mechanistic microbiome research.</title>
        <authorList>
            <person name="Poyet M."/>
            <person name="Groussin M."/>
            <person name="Gibbons S.M."/>
            <person name="Avila-Pacheco J."/>
            <person name="Jiang X."/>
            <person name="Kearney S.M."/>
            <person name="Perrotta A.R."/>
            <person name="Berdy B."/>
            <person name="Zhao S."/>
            <person name="Lieberman T.D."/>
            <person name="Swanson P.K."/>
            <person name="Smith M."/>
            <person name="Roesemann S."/>
            <person name="Alexander J.E."/>
            <person name="Rich S.A."/>
            <person name="Livny J."/>
            <person name="Vlamakis H."/>
            <person name="Clish C."/>
            <person name="Bullock K."/>
            <person name="Deik A."/>
            <person name="Scott J."/>
            <person name="Pierce K.A."/>
            <person name="Xavier R.J."/>
            <person name="Alm E.J."/>
        </authorList>
    </citation>
    <scope>NUCLEOTIDE SEQUENCE</scope>
    <source>
        <strain evidence="8">BIOML-A12</strain>
    </source>
</reference>
<dbReference type="EMBL" id="JQIF01000069">
    <property type="protein sequence ID" value="KGJ52378.1"/>
    <property type="molecule type" value="Genomic_DNA"/>
</dbReference>
<accession>A0A099I6B7</accession>
<reference evidence="9 11" key="3">
    <citation type="submission" date="2020-02" db="EMBL/GenBank/DDBJ databases">
        <authorList>
            <person name="Kociolek L.K."/>
            <person name="Ozer E.A."/>
        </authorList>
    </citation>
    <scope>NUCLEOTIDE SEQUENCE [LARGE SCALE GENOMIC DNA]</scope>
    <source>
        <strain evidence="9 11">ATCC 14501</strain>
    </source>
</reference>
<evidence type="ECO:0000313" key="11">
    <source>
        <dbReference type="Proteomes" id="UP000503330"/>
    </source>
</evidence>
<name>A0A099I6B7_CLOIN</name>
<dbReference type="Proteomes" id="UP000604383">
    <property type="component" value="Unassembled WGS sequence"/>
</dbReference>
<evidence type="ECO:0000256" key="1">
    <source>
        <dbReference type="ARBA" id="ARBA00010757"/>
    </source>
</evidence>
<evidence type="ECO:0000256" key="5">
    <source>
        <dbReference type="ARBA" id="ARBA00047913"/>
    </source>
</evidence>
<dbReference type="EMBL" id="JAKTMA010000025">
    <property type="protein sequence ID" value="MCR0233934.1"/>
    <property type="molecule type" value="Genomic_DNA"/>
</dbReference>
<comment type="subunit">
    <text evidence="2">Heterotrimer of A, B and C subunits.</text>
</comment>
<reference evidence="6 10" key="1">
    <citation type="submission" date="2014-08" db="EMBL/GenBank/DDBJ databases">
        <title>Clostridium innocuum, an unnegligible vancomycin-resistant pathogen causing extra-intestinal infections.</title>
        <authorList>
            <person name="Feng Y."/>
            <person name="Chiu C.-H."/>
        </authorList>
    </citation>
    <scope>NUCLEOTIDE SEQUENCE [LARGE SCALE GENOMIC DNA]</scope>
    <source>
        <strain evidence="6 10">AN88</strain>
    </source>
</reference>
<reference evidence="7" key="4">
    <citation type="journal article" date="2022" name="Clin. Infect. Dis.">
        <title>Association between Clostridium innocuum and antibiotic-associated diarrhea in adults and children: A cross-sectional study and comparative genomics analysis.</title>
        <authorList>
            <person name="Cherny K.E."/>
            <person name="Muscat E.B."/>
            <person name="Balaji A."/>
            <person name="Mukherjee J."/>
            <person name="Ozer E.A."/>
            <person name="Angarone M.P."/>
            <person name="Hauser A.R."/>
            <person name="Sichel J.S."/>
            <person name="Amponsah E."/>
            <person name="Kociolek L.K."/>
        </authorList>
    </citation>
    <scope>NUCLEOTIDE SEQUENCE</scope>
    <source>
        <strain evidence="7">NU1-AC-029v</strain>
    </source>
</reference>
<evidence type="ECO:0000256" key="3">
    <source>
        <dbReference type="ARBA" id="ARBA00024799"/>
    </source>
</evidence>
<dbReference type="AlphaFoldDB" id="A0A099I6B7"/>
<dbReference type="GO" id="GO:0006450">
    <property type="term" value="P:regulation of translational fidelity"/>
    <property type="evidence" value="ECO:0007669"/>
    <property type="project" value="InterPro"/>
</dbReference>
<evidence type="ECO:0000313" key="7">
    <source>
        <dbReference type="EMBL" id="MCR0233934.1"/>
    </source>
</evidence>
<evidence type="ECO:0000313" key="6">
    <source>
        <dbReference type="EMBL" id="KGJ52378.1"/>
    </source>
</evidence>
<evidence type="ECO:0000313" key="8">
    <source>
        <dbReference type="EMBL" id="MZH57427.1"/>
    </source>
</evidence>
<dbReference type="InterPro" id="IPR003837">
    <property type="entry name" value="GatC"/>
</dbReference>
<evidence type="ECO:0000256" key="2">
    <source>
        <dbReference type="ARBA" id="ARBA00011123"/>
    </source>
</evidence>
<dbReference type="GeneID" id="61927383"/>
<proteinExistence type="inferred from homology"/>
<comment type="catalytic activity">
    <reaction evidence="5">
        <text>L-glutamyl-tRNA(Gln) + L-glutamine + ATP + H2O = L-glutaminyl-tRNA(Gln) + L-glutamate + ADP + phosphate + H(+)</text>
        <dbReference type="Rhea" id="RHEA:17521"/>
        <dbReference type="Rhea" id="RHEA-COMP:9681"/>
        <dbReference type="Rhea" id="RHEA-COMP:9684"/>
        <dbReference type="ChEBI" id="CHEBI:15377"/>
        <dbReference type="ChEBI" id="CHEBI:15378"/>
        <dbReference type="ChEBI" id="CHEBI:29985"/>
        <dbReference type="ChEBI" id="CHEBI:30616"/>
        <dbReference type="ChEBI" id="CHEBI:43474"/>
        <dbReference type="ChEBI" id="CHEBI:58359"/>
        <dbReference type="ChEBI" id="CHEBI:78520"/>
        <dbReference type="ChEBI" id="CHEBI:78521"/>
        <dbReference type="ChEBI" id="CHEBI:456216"/>
    </reaction>
</comment>
<dbReference type="GO" id="GO:0070681">
    <property type="term" value="P:glutaminyl-tRNAGln biosynthesis via transamidation"/>
    <property type="evidence" value="ECO:0007669"/>
    <property type="project" value="TreeGrafter"/>
</dbReference>